<dbReference type="EMBL" id="VTPC01002545">
    <property type="protein sequence ID" value="KAF2899898.1"/>
    <property type="molecule type" value="Genomic_DNA"/>
</dbReference>
<feature type="compositionally biased region" description="Polar residues" evidence="1">
    <location>
        <begin position="78"/>
        <end position="92"/>
    </location>
</feature>
<organism evidence="2 3">
    <name type="scientific">Ignelater luminosus</name>
    <name type="common">Cucubano</name>
    <name type="synonym">Pyrophorus luminosus</name>
    <dbReference type="NCBI Taxonomy" id="2038154"/>
    <lineage>
        <taxon>Eukaryota</taxon>
        <taxon>Metazoa</taxon>
        <taxon>Ecdysozoa</taxon>
        <taxon>Arthropoda</taxon>
        <taxon>Hexapoda</taxon>
        <taxon>Insecta</taxon>
        <taxon>Pterygota</taxon>
        <taxon>Neoptera</taxon>
        <taxon>Endopterygota</taxon>
        <taxon>Coleoptera</taxon>
        <taxon>Polyphaga</taxon>
        <taxon>Elateriformia</taxon>
        <taxon>Elateroidea</taxon>
        <taxon>Elateridae</taxon>
        <taxon>Agrypninae</taxon>
        <taxon>Pyrophorini</taxon>
        <taxon>Ignelater</taxon>
    </lineage>
</organism>
<accession>A0A8K0DAZ6</accession>
<evidence type="ECO:0000313" key="2">
    <source>
        <dbReference type="EMBL" id="KAF2899898.1"/>
    </source>
</evidence>
<feature type="compositionally biased region" description="Basic and acidic residues" evidence="1">
    <location>
        <begin position="62"/>
        <end position="71"/>
    </location>
</feature>
<feature type="region of interest" description="Disordered" evidence="1">
    <location>
        <begin position="1"/>
        <end position="31"/>
    </location>
</feature>
<evidence type="ECO:0000313" key="3">
    <source>
        <dbReference type="Proteomes" id="UP000801492"/>
    </source>
</evidence>
<dbReference type="Proteomes" id="UP000801492">
    <property type="component" value="Unassembled WGS sequence"/>
</dbReference>
<gene>
    <name evidence="2" type="ORF">ILUMI_06288</name>
</gene>
<feature type="non-terminal residue" evidence="2">
    <location>
        <position position="115"/>
    </location>
</feature>
<sequence>LERDSNDANGVAEEDHEESKDGARRKTQKRTTWWNKELQSEIKIKKDAWKRLDKSRIAEDREKYVRSRDRVEEDETLESSLPYSSENKYLESNDQDENTREGDQNSQEYIRQSVW</sequence>
<name>A0A8K0DAZ6_IGNLU</name>
<dbReference type="OrthoDB" id="418748at2759"/>
<protein>
    <submittedName>
        <fullName evidence="2">Uncharacterized protein</fullName>
    </submittedName>
</protein>
<feature type="region of interest" description="Disordered" evidence="1">
    <location>
        <begin position="62"/>
        <end position="115"/>
    </location>
</feature>
<keyword evidence="3" id="KW-1185">Reference proteome</keyword>
<evidence type="ECO:0000256" key="1">
    <source>
        <dbReference type="SAM" id="MobiDB-lite"/>
    </source>
</evidence>
<comment type="caution">
    <text evidence="2">The sequence shown here is derived from an EMBL/GenBank/DDBJ whole genome shotgun (WGS) entry which is preliminary data.</text>
</comment>
<proteinExistence type="predicted"/>
<reference evidence="2" key="1">
    <citation type="submission" date="2019-08" db="EMBL/GenBank/DDBJ databases">
        <title>The genome of the North American firefly Photinus pyralis.</title>
        <authorList>
            <consortium name="Photinus pyralis genome working group"/>
            <person name="Fallon T.R."/>
            <person name="Sander Lower S.E."/>
            <person name="Weng J.-K."/>
        </authorList>
    </citation>
    <scope>NUCLEOTIDE SEQUENCE</scope>
    <source>
        <strain evidence="2">TRF0915ILg1</strain>
        <tissue evidence="2">Whole body</tissue>
    </source>
</reference>
<dbReference type="AlphaFoldDB" id="A0A8K0DAZ6"/>
<feature type="compositionally biased region" description="Polar residues" evidence="1">
    <location>
        <begin position="104"/>
        <end position="115"/>
    </location>
</feature>